<organism evidence="2 3">
    <name type="scientific">Saprolegnia diclina (strain VS20)</name>
    <dbReference type="NCBI Taxonomy" id="1156394"/>
    <lineage>
        <taxon>Eukaryota</taxon>
        <taxon>Sar</taxon>
        <taxon>Stramenopiles</taxon>
        <taxon>Oomycota</taxon>
        <taxon>Saprolegniomycetes</taxon>
        <taxon>Saprolegniales</taxon>
        <taxon>Saprolegniaceae</taxon>
        <taxon>Saprolegnia</taxon>
    </lineage>
</organism>
<keyword evidence="3" id="KW-1185">Reference proteome</keyword>
<protein>
    <submittedName>
        <fullName evidence="2">Uncharacterized protein</fullName>
    </submittedName>
</protein>
<accession>T0QJD6</accession>
<evidence type="ECO:0000313" key="3">
    <source>
        <dbReference type="Proteomes" id="UP000030762"/>
    </source>
</evidence>
<dbReference type="AlphaFoldDB" id="T0QJD6"/>
<evidence type="ECO:0000313" key="2">
    <source>
        <dbReference type="EMBL" id="EQC33860.1"/>
    </source>
</evidence>
<dbReference type="VEuPathDB" id="FungiDB:SDRG_08541"/>
<sequence length="118" mass="12873">MMLTMSGSSGVFAYDRAKLYADYSGDKTATSTAYVTKPTRRSSSGSSAETATSASPPPPYKPAFAFDLQTMLVQMTASVEPSVPKPTKPTPTTKPHRVYGDYVDAAYNRPRFASRQRY</sequence>
<gene>
    <name evidence="2" type="ORF">SDRG_08541</name>
</gene>
<dbReference type="GeneID" id="19949268"/>
<dbReference type="EMBL" id="JH767157">
    <property type="protein sequence ID" value="EQC33860.1"/>
    <property type="molecule type" value="Genomic_DNA"/>
</dbReference>
<reference evidence="2 3" key="1">
    <citation type="submission" date="2012-04" db="EMBL/GenBank/DDBJ databases">
        <title>The Genome Sequence of Saprolegnia declina VS20.</title>
        <authorList>
            <consortium name="The Broad Institute Genome Sequencing Platform"/>
            <person name="Russ C."/>
            <person name="Nusbaum C."/>
            <person name="Tyler B."/>
            <person name="van West P."/>
            <person name="Dieguez-Uribeondo J."/>
            <person name="de Bruijn I."/>
            <person name="Tripathy S."/>
            <person name="Jiang R."/>
            <person name="Young S.K."/>
            <person name="Zeng Q."/>
            <person name="Gargeya S."/>
            <person name="Fitzgerald M."/>
            <person name="Haas B."/>
            <person name="Abouelleil A."/>
            <person name="Alvarado L."/>
            <person name="Arachchi H.M."/>
            <person name="Berlin A."/>
            <person name="Chapman S.B."/>
            <person name="Goldberg J."/>
            <person name="Griggs A."/>
            <person name="Gujja S."/>
            <person name="Hansen M."/>
            <person name="Howarth C."/>
            <person name="Imamovic A."/>
            <person name="Larimer J."/>
            <person name="McCowen C."/>
            <person name="Montmayeur A."/>
            <person name="Murphy C."/>
            <person name="Neiman D."/>
            <person name="Pearson M."/>
            <person name="Priest M."/>
            <person name="Roberts A."/>
            <person name="Saif S."/>
            <person name="Shea T."/>
            <person name="Sisk P."/>
            <person name="Sykes S."/>
            <person name="Wortman J."/>
            <person name="Nusbaum C."/>
            <person name="Birren B."/>
        </authorList>
    </citation>
    <scope>NUCLEOTIDE SEQUENCE [LARGE SCALE GENOMIC DNA]</scope>
    <source>
        <strain evidence="2 3">VS20</strain>
    </source>
</reference>
<feature type="region of interest" description="Disordered" evidence="1">
    <location>
        <begin position="77"/>
        <end position="100"/>
    </location>
</feature>
<dbReference type="InParanoid" id="T0QJD6"/>
<proteinExistence type="predicted"/>
<dbReference type="Proteomes" id="UP000030762">
    <property type="component" value="Unassembled WGS sequence"/>
</dbReference>
<feature type="compositionally biased region" description="Low complexity" evidence="1">
    <location>
        <begin position="41"/>
        <end position="54"/>
    </location>
</feature>
<evidence type="ECO:0000256" key="1">
    <source>
        <dbReference type="SAM" id="MobiDB-lite"/>
    </source>
</evidence>
<dbReference type="OrthoDB" id="10424904at2759"/>
<feature type="region of interest" description="Disordered" evidence="1">
    <location>
        <begin position="30"/>
        <end position="62"/>
    </location>
</feature>
<name>T0QJD6_SAPDV</name>
<dbReference type="RefSeq" id="XP_008612655.1">
    <property type="nucleotide sequence ID" value="XM_008614433.1"/>
</dbReference>